<keyword evidence="2 7" id="KW-0032">Aminotransferase</keyword>
<protein>
    <submittedName>
        <fullName evidence="7">Histidinol phosphate aminotransferase apoenzyme</fullName>
    </submittedName>
</protein>
<dbReference type="Gene3D" id="3.90.1150.10">
    <property type="entry name" value="Aspartate Aminotransferase, domain 1"/>
    <property type="match status" value="1"/>
</dbReference>
<dbReference type="Proteomes" id="UP000185093">
    <property type="component" value="Unassembled WGS sequence"/>
</dbReference>
<evidence type="ECO:0000256" key="4">
    <source>
        <dbReference type="ARBA" id="ARBA00022898"/>
    </source>
</evidence>
<dbReference type="InterPro" id="IPR015422">
    <property type="entry name" value="PyrdxlP-dep_Trfase_small"/>
</dbReference>
<reference evidence="7 8" key="1">
    <citation type="submission" date="2016-11" db="EMBL/GenBank/DDBJ databases">
        <authorList>
            <person name="Varghese N."/>
            <person name="Submissions S."/>
        </authorList>
    </citation>
    <scope>NUCLEOTIDE SEQUENCE [LARGE SCALE GENOMIC DNA]</scope>
    <source>
        <strain evidence="7 8">DSM 20664</strain>
    </source>
</reference>
<dbReference type="InterPro" id="IPR004839">
    <property type="entry name" value="Aminotransferase_I/II_large"/>
</dbReference>
<dbReference type="PANTHER" id="PTHR42885">
    <property type="entry name" value="HISTIDINOL-PHOSPHATE AMINOTRANSFERASE-RELATED"/>
    <property type="match status" value="1"/>
</dbReference>
<comment type="cofactor">
    <cofactor evidence="1 5">
        <name>pyridoxal 5'-phosphate</name>
        <dbReference type="ChEBI" id="CHEBI:597326"/>
    </cofactor>
</comment>
<sequence length="356" mass="41057">MMLRDLTFTLDREFRLDKNENPFELPPSPREEMRKLISGVDLNRYPDPYATKLRGKLSAKLNFPQERIVIGNGGDEILSMLFMAYVKPGDRVLTTYPCFSEYSRLCKIFGAEQHLLPLNFNDNEVTLDIEQLLDAISRVSPKLILLDNPHNPTGMFIDPARLIEVAKLSCCPFVLDEAYVEFASKSSLDVMNEEMPSNLCVLRTLSKAWGLAGLRVGYALCSQRIANDLLEIKSPFNVNVISQEIACTMLEYDEWMKSRVYSIRFLRDKFIEEVNEIESFYAYPSQGNFVLIRTELNKDYVCASLKERGIRVNMLELDIKDYTWMRVSIGKEDELNYVIQTFRSMVRQPNAEFVIA</sequence>
<organism evidence="7 8">
    <name type="scientific">Acetomicrobium flavidum</name>
    <dbReference type="NCBI Taxonomy" id="49896"/>
    <lineage>
        <taxon>Bacteria</taxon>
        <taxon>Thermotogati</taxon>
        <taxon>Synergistota</taxon>
        <taxon>Synergistia</taxon>
        <taxon>Synergistales</taxon>
        <taxon>Acetomicrobiaceae</taxon>
        <taxon>Acetomicrobium</taxon>
    </lineage>
</organism>
<feature type="domain" description="Aminotransferase class I/classII large" evidence="6">
    <location>
        <begin position="15"/>
        <end position="341"/>
    </location>
</feature>
<evidence type="ECO:0000259" key="6">
    <source>
        <dbReference type="Pfam" id="PF00155"/>
    </source>
</evidence>
<comment type="caution">
    <text evidence="7">The sequence shown here is derived from an EMBL/GenBank/DDBJ whole genome shotgun (WGS) entry which is preliminary data.</text>
</comment>
<dbReference type="GO" id="GO:0008483">
    <property type="term" value="F:transaminase activity"/>
    <property type="evidence" value="ECO:0007669"/>
    <property type="project" value="UniProtKB-KW"/>
</dbReference>
<evidence type="ECO:0000256" key="1">
    <source>
        <dbReference type="ARBA" id="ARBA00001933"/>
    </source>
</evidence>
<dbReference type="SUPFAM" id="SSF53383">
    <property type="entry name" value="PLP-dependent transferases"/>
    <property type="match status" value="1"/>
</dbReference>
<keyword evidence="3" id="KW-0808">Transferase</keyword>
<dbReference type="PANTHER" id="PTHR42885:SF2">
    <property type="entry name" value="HISTIDINOL-PHOSPHATE AMINOTRANSFERASE"/>
    <property type="match status" value="1"/>
</dbReference>
<evidence type="ECO:0000256" key="2">
    <source>
        <dbReference type="ARBA" id="ARBA00022576"/>
    </source>
</evidence>
<evidence type="ECO:0000313" key="7">
    <source>
        <dbReference type="EMBL" id="SIN62950.1"/>
    </source>
</evidence>
<keyword evidence="8" id="KW-1185">Reference proteome</keyword>
<dbReference type="InterPro" id="IPR015424">
    <property type="entry name" value="PyrdxlP-dep_Trfase"/>
</dbReference>
<dbReference type="InterPro" id="IPR015421">
    <property type="entry name" value="PyrdxlP-dep_Trfase_major"/>
</dbReference>
<evidence type="ECO:0000256" key="5">
    <source>
        <dbReference type="RuleBase" id="RU003693"/>
    </source>
</evidence>
<dbReference type="EMBL" id="FSQZ01000001">
    <property type="protein sequence ID" value="SIN62950.1"/>
    <property type="molecule type" value="Genomic_DNA"/>
</dbReference>
<dbReference type="InterPro" id="IPR001917">
    <property type="entry name" value="Aminotrans_II_pyridoxalP_BS"/>
</dbReference>
<comment type="similarity">
    <text evidence="5">Belongs to the class-II pyridoxal-phosphate-dependent aminotransferase family.</text>
</comment>
<evidence type="ECO:0000256" key="3">
    <source>
        <dbReference type="ARBA" id="ARBA00022679"/>
    </source>
</evidence>
<dbReference type="CDD" id="cd00609">
    <property type="entry name" value="AAT_like"/>
    <property type="match status" value="1"/>
</dbReference>
<proteinExistence type="inferred from homology"/>
<gene>
    <name evidence="7" type="ORF">SAMN05444368_0285</name>
</gene>
<dbReference type="Pfam" id="PF00155">
    <property type="entry name" value="Aminotran_1_2"/>
    <property type="match status" value="1"/>
</dbReference>
<accession>A0ABY1JAZ5</accession>
<dbReference type="Gene3D" id="3.40.640.10">
    <property type="entry name" value="Type I PLP-dependent aspartate aminotransferase-like (Major domain)"/>
    <property type="match status" value="1"/>
</dbReference>
<keyword evidence="4 5" id="KW-0663">Pyridoxal phosphate</keyword>
<name>A0ABY1JAZ5_9BACT</name>
<dbReference type="PROSITE" id="PS00599">
    <property type="entry name" value="AA_TRANSFER_CLASS_2"/>
    <property type="match status" value="1"/>
</dbReference>
<evidence type="ECO:0000313" key="8">
    <source>
        <dbReference type="Proteomes" id="UP000185093"/>
    </source>
</evidence>